<keyword evidence="3" id="KW-1185">Reference proteome</keyword>
<protein>
    <submittedName>
        <fullName evidence="2">Uncharacterized protein</fullName>
    </submittedName>
</protein>
<feature type="region of interest" description="Disordered" evidence="1">
    <location>
        <begin position="175"/>
        <end position="201"/>
    </location>
</feature>
<dbReference type="KEGG" id="gbr:Gbro_3656"/>
<dbReference type="OrthoDB" id="4579707at2"/>
<organism evidence="2 3">
    <name type="scientific">Gordonia bronchialis (strain ATCC 25592 / DSM 43247 / BCRC 13721 / JCM 3198 / KCTC 3076 / NBRC 16047 / NCTC 10667)</name>
    <name type="common">Rhodococcus bronchialis</name>
    <dbReference type="NCBI Taxonomy" id="526226"/>
    <lineage>
        <taxon>Bacteria</taxon>
        <taxon>Bacillati</taxon>
        <taxon>Actinomycetota</taxon>
        <taxon>Actinomycetes</taxon>
        <taxon>Mycobacteriales</taxon>
        <taxon>Gordoniaceae</taxon>
        <taxon>Gordonia</taxon>
    </lineage>
</organism>
<reference evidence="3" key="1">
    <citation type="submission" date="2009-10" db="EMBL/GenBank/DDBJ databases">
        <title>The complete chromosome of Gordonia bronchialis DSM 43247.</title>
        <authorList>
            <consortium name="US DOE Joint Genome Institute (JGI-PGF)"/>
            <person name="Lucas S."/>
            <person name="Copeland A."/>
            <person name="Lapidus A."/>
            <person name="Glavina del Rio T."/>
            <person name="Dalin E."/>
            <person name="Tice H."/>
            <person name="Bruce D."/>
            <person name="Goodwin L."/>
            <person name="Pitluck S."/>
            <person name="Kyrpides N."/>
            <person name="Mavromatis K."/>
            <person name="Ivanova N."/>
            <person name="Ovchinnikova G."/>
            <person name="Saunders E."/>
            <person name="Brettin T."/>
            <person name="Detter J.C."/>
            <person name="Han C."/>
            <person name="Larimer F."/>
            <person name="Land M."/>
            <person name="Hauser L."/>
            <person name="Markowitz V."/>
            <person name="Cheng J.-F."/>
            <person name="Hugenholtz P."/>
            <person name="Woyke T."/>
            <person name="Wu D."/>
            <person name="Jando M."/>
            <person name="Schneider S."/>
            <person name="Goeker M."/>
            <person name="Klenk H.-P."/>
            <person name="Eisen J.A."/>
        </authorList>
    </citation>
    <scope>NUCLEOTIDE SEQUENCE [LARGE SCALE GENOMIC DNA]</scope>
    <source>
        <strain evidence="3">ATCC 25592 / DSM 43247 / BCRC 13721 / JCM 3198 / KCTC 3076 / NBRC 16047 / NCTC 10667</strain>
    </source>
</reference>
<evidence type="ECO:0000313" key="3">
    <source>
        <dbReference type="Proteomes" id="UP000001219"/>
    </source>
</evidence>
<dbReference type="STRING" id="526226.Gbro_3656"/>
<dbReference type="Proteomes" id="UP000001219">
    <property type="component" value="Chromosome"/>
</dbReference>
<sequence length="291" mass="31709">MRRLWSRALVAPVVVLIAAMLLAGCSGDSPEPVEPTRPAIPYTMIWSAADGIDVQKRAGELVRAAFDGGEMAAWAGVEHSFPGFADAVAGARAYFGYWGSPHQPPSPDNLPSMENKVLFRHIATLRATDTRISARVCTLQRAVKPHWPPLPDTGPGTFIGKTRPRTLDVELVKPVDASAGAAGQRDRASDRHAPAGSNQPSWNAFGNWRIDAIYDLYGKDRDGTITRRFGTEPECMAWWHQLFPGWSGTSGLTFGPPNAPTDQWSWYNQIAIDPPAPPSFPEWISPKGVDA</sequence>
<reference evidence="2 3" key="2">
    <citation type="journal article" date="2010" name="Stand. Genomic Sci.">
        <title>Complete genome sequence of Gordonia bronchialis type strain (3410).</title>
        <authorList>
            <person name="Ivanova N."/>
            <person name="Sikorski J."/>
            <person name="Jando M."/>
            <person name="Lapidus A."/>
            <person name="Nolan M."/>
            <person name="Lucas S."/>
            <person name="Del Rio T.G."/>
            <person name="Tice H."/>
            <person name="Copeland A."/>
            <person name="Cheng J.F."/>
            <person name="Chen F."/>
            <person name="Bruce D."/>
            <person name="Goodwin L."/>
            <person name="Pitluck S."/>
            <person name="Mavromatis K."/>
            <person name="Ovchinnikova G."/>
            <person name="Pati A."/>
            <person name="Chen A."/>
            <person name="Palaniappan K."/>
            <person name="Land M."/>
            <person name="Hauser L."/>
            <person name="Chang Y.J."/>
            <person name="Jeffries C.D."/>
            <person name="Chain P."/>
            <person name="Saunders E."/>
            <person name="Han C."/>
            <person name="Detter J.C."/>
            <person name="Brettin T."/>
            <person name="Rohde M."/>
            <person name="Goker M."/>
            <person name="Bristow J."/>
            <person name="Eisen J.A."/>
            <person name="Markowitz V."/>
            <person name="Hugenholtz P."/>
            <person name="Klenk H.P."/>
            <person name="Kyrpides N.C."/>
        </authorList>
    </citation>
    <scope>NUCLEOTIDE SEQUENCE [LARGE SCALE GENOMIC DNA]</scope>
    <source>
        <strain evidence="3">ATCC 25592 / DSM 43247 / BCRC 13721 / JCM 3198 / KCTC 3076 / NBRC 16047 / NCTC 10667</strain>
    </source>
</reference>
<dbReference type="HOGENOM" id="CLU_955668_0_0_11"/>
<gene>
    <name evidence="2" type="ordered locus">Gbro_3656</name>
</gene>
<name>D0L2E1_GORB4</name>
<dbReference type="PROSITE" id="PS51257">
    <property type="entry name" value="PROKAR_LIPOPROTEIN"/>
    <property type="match status" value="1"/>
</dbReference>
<dbReference type="AlphaFoldDB" id="D0L2E1"/>
<evidence type="ECO:0000256" key="1">
    <source>
        <dbReference type="SAM" id="MobiDB-lite"/>
    </source>
</evidence>
<evidence type="ECO:0000313" key="2">
    <source>
        <dbReference type="EMBL" id="ACY22844.1"/>
    </source>
</evidence>
<proteinExistence type="predicted"/>
<dbReference type="EMBL" id="CP001802">
    <property type="protein sequence ID" value="ACY22844.1"/>
    <property type="molecule type" value="Genomic_DNA"/>
</dbReference>
<feature type="compositionally biased region" description="Basic and acidic residues" evidence="1">
    <location>
        <begin position="184"/>
        <end position="193"/>
    </location>
</feature>
<accession>D0L2E1</accession>